<protein>
    <submittedName>
        <fullName evidence="2">Uncharacterized protein</fullName>
    </submittedName>
</protein>
<organism evidence="2 3">
    <name type="scientific">candidate division WOR-1 bacterium RIFOXYB2_FULL_36_35</name>
    <dbReference type="NCBI Taxonomy" id="1802578"/>
    <lineage>
        <taxon>Bacteria</taxon>
        <taxon>Bacillati</taxon>
        <taxon>Saganbacteria</taxon>
    </lineage>
</organism>
<dbReference type="AlphaFoldDB" id="A0A1F4S5R8"/>
<sequence length="88" mass="9658">MINETTNSTVSMPSKFSPDSGSENSTYSTVIDSVNYVMRDPSLMGMTSKFEKLNDLAGKDLLDQSKMDFIARAAERFGIRGANVNLLV</sequence>
<comment type="caution">
    <text evidence="2">The sequence shown here is derived from an EMBL/GenBank/DDBJ whole genome shotgun (WGS) entry which is preliminary data.</text>
</comment>
<accession>A0A1F4S5R8</accession>
<name>A0A1F4S5R8_UNCSA</name>
<gene>
    <name evidence="2" type="ORF">A2290_05525</name>
</gene>
<reference evidence="2 3" key="1">
    <citation type="journal article" date="2016" name="Nat. Commun.">
        <title>Thousands of microbial genomes shed light on interconnected biogeochemical processes in an aquifer system.</title>
        <authorList>
            <person name="Anantharaman K."/>
            <person name="Brown C.T."/>
            <person name="Hug L.A."/>
            <person name="Sharon I."/>
            <person name="Castelle C.J."/>
            <person name="Probst A.J."/>
            <person name="Thomas B.C."/>
            <person name="Singh A."/>
            <person name="Wilkins M.J."/>
            <person name="Karaoz U."/>
            <person name="Brodie E.L."/>
            <person name="Williams K.H."/>
            <person name="Hubbard S.S."/>
            <person name="Banfield J.F."/>
        </authorList>
    </citation>
    <scope>NUCLEOTIDE SEQUENCE [LARGE SCALE GENOMIC DNA]</scope>
</reference>
<evidence type="ECO:0000313" key="2">
    <source>
        <dbReference type="EMBL" id="OGC15781.1"/>
    </source>
</evidence>
<evidence type="ECO:0000256" key="1">
    <source>
        <dbReference type="SAM" id="MobiDB-lite"/>
    </source>
</evidence>
<feature type="region of interest" description="Disordered" evidence="1">
    <location>
        <begin position="1"/>
        <end position="25"/>
    </location>
</feature>
<proteinExistence type="predicted"/>
<evidence type="ECO:0000313" key="3">
    <source>
        <dbReference type="Proteomes" id="UP000177905"/>
    </source>
</evidence>
<dbReference type="EMBL" id="MEUA01000017">
    <property type="protein sequence ID" value="OGC15781.1"/>
    <property type="molecule type" value="Genomic_DNA"/>
</dbReference>
<dbReference type="Proteomes" id="UP000177905">
    <property type="component" value="Unassembled WGS sequence"/>
</dbReference>